<dbReference type="GO" id="GO:0006284">
    <property type="term" value="P:base-excision repair"/>
    <property type="evidence" value="ECO:0007669"/>
    <property type="project" value="InterPro"/>
</dbReference>
<gene>
    <name evidence="7" type="ORF">CPE01_29130</name>
</gene>
<feature type="region of interest" description="Disordered" evidence="6">
    <location>
        <begin position="1"/>
        <end position="40"/>
    </location>
</feature>
<dbReference type="InterPro" id="IPR011034">
    <property type="entry name" value="Formyl_transferase-like_C_sf"/>
</dbReference>
<dbReference type="AlphaFoldDB" id="A0A510V1I4"/>
<dbReference type="RefSeq" id="WP_371862013.1">
    <property type="nucleotide sequence ID" value="NZ_BJUA01000018.1"/>
</dbReference>
<dbReference type="CDD" id="cd00540">
    <property type="entry name" value="AAG"/>
    <property type="match status" value="1"/>
</dbReference>
<feature type="compositionally biased region" description="Low complexity" evidence="6">
    <location>
        <begin position="15"/>
        <end position="40"/>
    </location>
</feature>
<dbReference type="SUPFAM" id="SSF50486">
    <property type="entry name" value="FMT C-terminal domain-like"/>
    <property type="match status" value="1"/>
</dbReference>
<dbReference type="GO" id="GO:0003905">
    <property type="term" value="F:alkylbase DNA N-glycosylase activity"/>
    <property type="evidence" value="ECO:0007669"/>
    <property type="project" value="InterPro"/>
</dbReference>
<keyword evidence="2 5" id="KW-0227">DNA damage</keyword>
<dbReference type="GO" id="GO:0003677">
    <property type="term" value="F:DNA binding"/>
    <property type="evidence" value="ECO:0007669"/>
    <property type="project" value="InterPro"/>
</dbReference>
<dbReference type="InterPro" id="IPR036995">
    <property type="entry name" value="MPG_sf"/>
</dbReference>
<keyword evidence="3 5" id="KW-0378">Hydrolase</keyword>
<feature type="region of interest" description="Disordered" evidence="6">
    <location>
        <begin position="275"/>
        <end position="297"/>
    </location>
</feature>
<dbReference type="NCBIfam" id="NF002003">
    <property type="entry name" value="PRK00802.1-3"/>
    <property type="match status" value="1"/>
</dbReference>
<keyword evidence="8" id="KW-1185">Reference proteome</keyword>
<evidence type="ECO:0000256" key="1">
    <source>
        <dbReference type="ARBA" id="ARBA00009232"/>
    </source>
</evidence>
<dbReference type="Proteomes" id="UP000321386">
    <property type="component" value="Unassembled WGS sequence"/>
</dbReference>
<evidence type="ECO:0000256" key="5">
    <source>
        <dbReference type="HAMAP-Rule" id="MF_00527"/>
    </source>
</evidence>
<organism evidence="7 8">
    <name type="scientific">Cellulomonas persica</name>
    <dbReference type="NCBI Taxonomy" id="76861"/>
    <lineage>
        <taxon>Bacteria</taxon>
        <taxon>Bacillati</taxon>
        <taxon>Actinomycetota</taxon>
        <taxon>Actinomycetes</taxon>
        <taxon>Micrococcales</taxon>
        <taxon>Cellulomonadaceae</taxon>
        <taxon>Cellulomonas</taxon>
    </lineage>
</organism>
<proteinExistence type="inferred from homology"/>
<evidence type="ECO:0000256" key="2">
    <source>
        <dbReference type="ARBA" id="ARBA00022763"/>
    </source>
</evidence>
<dbReference type="EC" id="3.2.2.-" evidence="5"/>
<dbReference type="InterPro" id="IPR003180">
    <property type="entry name" value="MPG"/>
</dbReference>
<evidence type="ECO:0000256" key="4">
    <source>
        <dbReference type="ARBA" id="ARBA00023204"/>
    </source>
</evidence>
<evidence type="ECO:0000313" key="7">
    <source>
        <dbReference type="EMBL" id="GEK19180.1"/>
    </source>
</evidence>
<evidence type="ECO:0000256" key="6">
    <source>
        <dbReference type="SAM" id="MobiDB-lite"/>
    </source>
</evidence>
<comment type="similarity">
    <text evidence="1 5">Belongs to the DNA glycosylase MPG family.</text>
</comment>
<evidence type="ECO:0000256" key="3">
    <source>
        <dbReference type="ARBA" id="ARBA00022801"/>
    </source>
</evidence>
<dbReference type="PANTHER" id="PTHR10429:SF0">
    <property type="entry name" value="DNA-3-METHYLADENINE GLYCOSYLASE"/>
    <property type="match status" value="1"/>
</dbReference>
<dbReference type="PANTHER" id="PTHR10429">
    <property type="entry name" value="DNA-3-METHYLADENINE GLYCOSYLASE"/>
    <property type="match status" value="1"/>
</dbReference>
<protein>
    <recommendedName>
        <fullName evidence="5">Putative 3-methyladenine DNA glycosylase</fullName>
        <ecNumber evidence="5">3.2.2.-</ecNumber>
    </recommendedName>
</protein>
<dbReference type="HAMAP" id="MF_00527">
    <property type="entry name" value="3MGH"/>
    <property type="match status" value="1"/>
</dbReference>
<evidence type="ECO:0000313" key="8">
    <source>
        <dbReference type="Proteomes" id="UP000321386"/>
    </source>
</evidence>
<dbReference type="Gene3D" id="3.10.300.10">
    <property type="entry name" value="Methylpurine-DNA glycosylase (MPG)"/>
    <property type="match status" value="1"/>
</dbReference>
<dbReference type="Pfam" id="PF02245">
    <property type="entry name" value="Pur_DNA_glyco"/>
    <property type="match status" value="1"/>
</dbReference>
<feature type="compositionally biased region" description="Low complexity" evidence="6">
    <location>
        <begin position="275"/>
        <end position="284"/>
    </location>
</feature>
<keyword evidence="4 5" id="KW-0234">DNA repair</keyword>
<dbReference type="EMBL" id="BJUA01000018">
    <property type="protein sequence ID" value="GEK19180.1"/>
    <property type="molecule type" value="Genomic_DNA"/>
</dbReference>
<accession>A0A510V1I4</accession>
<sequence length="297" mass="30857">MTPFADASRAPEPDGSSARGASVSSSSGSPAGSSGGSSAHAAHAGALGTAFAAVPSGATAPQVPDAHAFAVIPARTWYGRDVHAVAKDLLGAYVTTRTPAGTVTIRLTEVEAYAGADDPGSHAYRGRAARNAVMFAEPGRLYVYRHLGLHHCVNVVAEPTGRPAAVLLRAGEVVEGAELAWSWREAVGVVDSARQLARGPARLAVCLGIDREWNGADVTEAGGRVVVHRREAAVHATHASGPRVGVSGPGGDSMRHPWRYWITGERTVSAYRPAYRASRRTATPSDGYRTPASEDAP</sequence>
<dbReference type="NCBIfam" id="TIGR00567">
    <property type="entry name" value="3mg"/>
    <property type="match status" value="1"/>
</dbReference>
<comment type="caution">
    <text evidence="7">The sequence shown here is derived from an EMBL/GenBank/DDBJ whole genome shotgun (WGS) entry which is preliminary data.</text>
</comment>
<reference evidence="7 8" key="1">
    <citation type="submission" date="2019-07" db="EMBL/GenBank/DDBJ databases">
        <title>Whole genome shotgun sequence of Cellulomonas persica NBRC 101101.</title>
        <authorList>
            <person name="Hosoyama A."/>
            <person name="Uohara A."/>
            <person name="Ohji S."/>
            <person name="Ichikawa N."/>
        </authorList>
    </citation>
    <scope>NUCLEOTIDE SEQUENCE [LARGE SCALE GENOMIC DNA]</scope>
    <source>
        <strain evidence="7 8">NBRC 101101</strain>
    </source>
</reference>
<name>A0A510V1I4_9CELL</name>